<sequence length="195" mass="21254">MESLVEILLEWGFPGLLLAAFTESFISPVLPDLLLIPLALANPHYAIYYGLAATVVSVLGGLVGYGIGLKIGLPAARKCMPAKYLSKIHTTVEKNALLAIFLAALSPIPYKFVSITAGALRINMSIFLIISCLGRGKRFLLEGVLIYYFGPQAVEMFTQHKDDMLIISLILIAVVGVVTYIIKRSKKNDTVIDEL</sequence>
<evidence type="ECO:0000256" key="2">
    <source>
        <dbReference type="SAM" id="Phobius"/>
    </source>
</evidence>
<gene>
    <name evidence="4" type="ORF">KL86SPO_30858</name>
</gene>
<feature type="domain" description="VTT" evidence="3">
    <location>
        <begin position="47"/>
        <end position="145"/>
    </location>
</feature>
<dbReference type="PANTHER" id="PTHR42709:SF11">
    <property type="entry name" value="DEDA FAMILY PROTEIN"/>
    <property type="match status" value="1"/>
</dbReference>
<protein>
    <submittedName>
        <fullName evidence="4">SNARE associated protein</fullName>
    </submittedName>
</protein>
<organism evidence="4">
    <name type="scientific">uncultured Sporomusa sp</name>
    <dbReference type="NCBI Taxonomy" id="307249"/>
    <lineage>
        <taxon>Bacteria</taxon>
        <taxon>Bacillati</taxon>
        <taxon>Bacillota</taxon>
        <taxon>Negativicutes</taxon>
        <taxon>Selenomonadales</taxon>
        <taxon>Sporomusaceae</taxon>
        <taxon>Sporomusa</taxon>
        <taxon>environmental samples</taxon>
    </lineage>
</organism>
<feature type="transmembrane region" description="Helical" evidence="2">
    <location>
        <begin position="7"/>
        <end position="26"/>
    </location>
</feature>
<dbReference type="Pfam" id="PF09335">
    <property type="entry name" value="VTT_dom"/>
    <property type="match status" value="1"/>
</dbReference>
<feature type="transmembrane region" description="Helical" evidence="2">
    <location>
        <begin position="46"/>
        <end position="67"/>
    </location>
</feature>
<evidence type="ECO:0000256" key="1">
    <source>
        <dbReference type="ARBA" id="ARBA00010792"/>
    </source>
</evidence>
<name>A0A212LT94_9FIRM</name>
<dbReference type="InterPro" id="IPR032816">
    <property type="entry name" value="VTT_dom"/>
</dbReference>
<dbReference type="InterPro" id="IPR051311">
    <property type="entry name" value="DedA_domain"/>
</dbReference>
<comment type="similarity">
    <text evidence="1">Belongs to the DedA family.</text>
</comment>
<dbReference type="PANTHER" id="PTHR42709">
    <property type="entry name" value="ALKALINE PHOSPHATASE LIKE PROTEIN"/>
    <property type="match status" value="1"/>
</dbReference>
<dbReference type="RefSeq" id="WP_288183955.1">
    <property type="nucleotide sequence ID" value="NZ_LT608335.1"/>
</dbReference>
<dbReference type="AlphaFoldDB" id="A0A212LT94"/>
<proteinExistence type="inferred from homology"/>
<reference evidence="4" key="1">
    <citation type="submission" date="2016-08" db="EMBL/GenBank/DDBJ databases">
        <authorList>
            <person name="Seilhamer J.J."/>
        </authorList>
    </citation>
    <scope>NUCLEOTIDE SEQUENCE</scope>
    <source>
        <strain evidence="4">86</strain>
    </source>
</reference>
<dbReference type="EMBL" id="FMJE01000003">
    <property type="protein sequence ID" value="SCM80680.1"/>
    <property type="molecule type" value="Genomic_DNA"/>
</dbReference>
<keyword evidence="2" id="KW-0812">Transmembrane</keyword>
<evidence type="ECO:0000313" key="4">
    <source>
        <dbReference type="EMBL" id="SCM80680.1"/>
    </source>
</evidence>
<keyword evidence="2" id="KW-0472">Membrane</keyword>
<feature type="transmembrane region" description="Helical" evidence="2">
    <location>
        <begin position="164"/>
        <end position="182"/>
    </location>
</feature>
<evidence type="ECO:0000259" key="3">
    <source>
        <dbReference type="Pfam" id="PF09335"/>
    </source>
</evidence>
<keyword evidence="2" id="KW-1133">Transmembrane helix</keyword>
<dbReference type="GO" id="GO:0005886">
    <property type="term" value="C:plasma membrane"/>
    <property type="evidence" value="ECO:0007669"/>
    <property type="project" value="TreeGrafter"/>
</dbReference>
<accession>A0A212LT94</accession>